<keyword evidence="2 4" id="KW-0326">Glycosidase</keyword>
<evidence type="ECO:0000259" key="3">
    <source>
        <dbReference type="Pfam" id="PF01156"/>
    </source>
</evidence>
<dbReference type="SUPFAM" id="SSF53590">
    <property type="entry name" value="Nucleoside hydrolase"/>
    <property type="match status" value="1"/>
</dbReference>
<dbReference type="OrthoDB" id="9797882at2"/>
<sequence>MTIIIDTDPGIDDAIALLYALRSGQDIVAITTVAGNLGLSVTTGNAARVLAVAGRDLPIHAGADAPLHGDAKPEIGIHGDDGLGGVAFPEPATPSSTIGAVDAMIDLVNTHEPGAITLFCLGPLTNLAQLIDMAPDCAKRLGRVIAMGGALDEPGNAGARAEFNLAHDAHAADIVLSAGLDLTLIPLDATRQIRADADYVAALRVADRPAAAATAALIEAYFDASTSQKSRPLHDPCVPLYYSRPELFEVETRLLSVDRLTGALEAGPNEIKVAMKLDASSLRDELRRGLSL</sequence>
<evidence type="ECO:0000256" key="2">
    <source>
        <dbReference type="ARBA" id="ARBA00023295"/>
    </source>
</evidence>
<dbReference type="RefSeq" id="WP_093993125.1">
    <property type="nucleotide sequence ID" value="NZ_FXZK01000006.1"/>
</dbReference>
<organism evidence="4 5">
    <name type="scientific">Flavimaricola marinus</name>
    <dbReference type="NCBI Taxonomy" id="1819565"/>
    <lineage>
        <taxon>Bacteria</taxon>
        <taxon>Pseudomonadati</taxon>
        <taxon>Pseudomonadota</taxon>
        <taxon>Alphaproteobacteria</taxon>
        <taxon>Rhodobacterales</taxon>
        <taxon>Paracoccaceae</taxon>
        <taxon>Flavimaricola</taxon>
    </lineage>
</organism>
<dbReference type="PANTHER" id="PTHR12304:SF4">
    <property type="entry name" value="URIDINE NUCLEOSIDASE"/>
    <property type="match status" value="1"/>
</dbReference>
<protein>
    <submittedName>
        <fullName evidence="4">Pyrimidine-specific ribonucleoside hydrolase RihA</fullName>
        <ecNumber evidence="4">3.2.-.-</ecNumber>
    </submittedName>
</protein>
<dbReference type="Pfam" id="PF01156">
    <property type="entry name" value="IU_nuc_hydro"/>
    <property type="match status" value="1"/>
</dbReference>
<dbReference type="PROSITE" id="PS01247">
    <property type="entry name" value="IUNH"/>
    <property type="match status" value="1"/>
</dbReference>
<dbReference type="InterPro" id="IPR015910">
    <property type="entry name" value="I/U_nuclsd_hydro_CS"/>
</dbReference>
<evidence type="ECO:0000313" key="4">
    <source>
        <dbReference type="EMBL" id="SMY08937.1"/>
    </source>
</evidence>
<dbReference type="InterPro" id="IPR023186">
    <property type="entry name" value="IUNH"/>
</dbReference>
<dbReference type="GO" id="GO:0045437">
    <property type="term" value="F:uridine nucleosidase activity"/>
    <property type="evidence" value="ECO:0007669"/>
    <property type="project" value="UniProtKB-ARBA"/>
</dbReference>
<dbReference type="GO" id="GO:0005829">
    <property type="term" value="C:cytosol"/>
    <property type="evidence" value="ECO:0007669"/>
    <property type="project" value="TreeGrafter"/>
</dbReference>
<dbReference type="InterPro" id="IPR036452">
    <property type="entry name" value="Ribo_hydro-like"/>
</dbReference>
<accession>A0A238LGS5</accession>
<gene>
    <name evidence="4" type="primary">rihA_2</name>
    <name evidence="4" type="ORF">LOM8899_03096</name>
</gene>
<dbReference type="Proteomes" id="UP000201613">
    <property type="component" value="Unassembled WGS sequence"/>
</dbReference>
<keyword evidence="5" id="KW-1185">Reference proteome</keyword>
<dbReference type="GO" id="GO:0008477">
    <property type="term" value="F:purine nucleosidase activity"/>
    <property type="evidence" value="ECO:0007669"/>
    <property type="project" value="TreeGrafter"/>
</dbReference>
<reference evidence="4 5" key="1">
    <citation type="submission" date="2017-05" db="EMBL/GenBank/DDBJ databases">
        <authorList>
            <person name="Song R."/>
            <person name="Chenine A.L."/>
            <person name="Ruprecht R.M."/>
        </authorList>
    </citation>
    <scope>NUCLEOTIDE SEQUENCE [LARGE SCALE GENOMIC DNA]</scope>
    <source>
        <strain evidence="4 5">CECT 8899</strain>
    </source>
</reference>
<dbReference type="GO" id="GO:0006152">
    <property type="term" value="P:purine nucleoside catabolic process"/>
    <property type="evidence" value="ECO:0007669"/>
    <property type="project" value="TreeGrafter"/>
</dbReference>
<keyword evidence="1 4" id="KW-0378">Hydrolase</keyword>
<proteinExistence type="predicted"/>
<dbReference type="PANTHER" id="PTHR12304">
    <property type="entry name" value="INOSINE-URIDINE PREFERRING NUCLEOSIDE HYDROLASE"/>
    <property type="match status" value="1"/>
</dbReference>
<dbReference type="EC" id="3.2.-.-" evidence="4"/>
<evidence type="ECO:0000313" key="5">
    <source>
        <dbReference type="Proteomes" id="UP000201613"/>
    </source>
</evidence>
<dbReference type="InterPro" id="IPR001910">
    <property type="entry name" value="Inosine/uridine_hydrolase_dom"/>
</dbReference>
<dbReference type="AlphaFoldDB" id="A0A238LGS5"/>
<dbReference type="EMBL" id="FXZK01000006">
    <property type="protein sequence ID" value="SMY08937.1"/>
    <property type="molecule type" value="Genomic_DNA"/>
</dbReference>
<dbReference type="Gene3D" id="3.90.245.10">
    <property type="entry name" value="Ribonucleoside hydrolase-like"/>
    <property type="match status" value="1"/>
</dbReference>
<feature type="domain" description="Inosine/uridine-preferring nucleoside hydrolase" evidence="3">
    <location>
        <begin position="3"/>
        <end position="280"/>
    </location>
</feature>
<name>A0A238LGS5_9RHOB</name>
<evidence type="ECO:0000256" key="1">
    <source>
        <dbReference type="ARBA" id="ARBA00022801"/>
    </source>
</evidence>